<dbReference type="GO" id="GO:0016705">
    <property type="term" value="F:oxidoreductase activity, acting on paired donors, with incorporation or reduction of molecular oxygen"/>
    <property type="evidence" value="ECO:0007669"/>
    <property type="project" value="UniProtKB-ARBA"/>
</dbReference>
<dbReference type="RefSeq" id="WP_167498964.1">
    <property type="nucleotide sequence ID" value="NZ_RKHY01000001.1"/>
</dbReference>
<dbReference type="AlphaFoldDB" id="A0A3N2GPL5"/>
<evidence type="ECO:0000256" key="6">
    <source>
        <dbReference type="ARBA" id="ARBA00038001"/>
    </source>
</evidence>
<keyword evidence="2" id="KW-0479">Metal-binding</keyword>
<dbReference type="InterPro" id="IPR036922">
    <property type="entry name" value="Rieske_2Fe-2S_sf"/>
</dbReference>
<dbReference type="Proteomes" id="UP000274843">
    <property type="component" value="Unassembled WGS sequence"/>
</dbReference>
<dbReference type="InterPro" id="IPR017941">
    <property type="entry name" value="Rieske_2Fe-2S"/>
</dbReference>
<sequence length="120" mass="13486">MSARIDLGAVEEFEEGVLQVRQVSSRQIGVARWQGKFYALRNICPHQSAPLCAGRLLSGVREGDEVGTIESDDGAPVVTCPWHGWEFHLDSGESLWDPRYRVRAYAVAVENGRVMLEMRR</sequence>
<name>A0A3N2GPL5_9PSEU</name>
<evidence type="ECO:0000256" key="1">
    <source>
        <dbReference type="ARBA" id="ARBA00022714"/>
    </source>
</evidence>
<dbReference type="PROSITE" id="PS51296">
    <property type="entry name" value="RIESKE"/>
    <property type="match status" value="1"/>
</dbReference>
<reference evidence="8 9" key="1">
    <citation type="submission" date="2018-11" db="EMBL/GenBank/DDBJ databases">
        <title>Sequencing the genomes of 1000 actinobacteria strains.</title>
        <authorList>
            <person name="Klenk H.-P."/>
        </authorList>
    </citation>
    <scope>NUCLEOTIDE SEQUENCE [LARGE SCALE GENOMIC DNA]</scope>
    <source>
        <strain evidence="8 9">DSM 44348</strain>
    </source>
</reference>
<dbReference type="EMBL" id="RKHY01000001">
    <property type="protein sequence ID" value="ROS38453.1"/>
    <property type="molecule type" value="Genomic_DNA"/>
</dbReference>
<evidence type="ECO:0000313" key="9">
    <source>
        <dbReference type="Proteomes" id="UP000274843"/>
    </source>
</evidence>
<dbReference type="SUPFAM" id="SSF50022">
    <property type="entry name" value="ISP domain"/>
    <property type="match status" value="1"/>
</dbReference>
<dbReference type="Pfam" id="PF00355">
    <property type="entry name" value="Rieske"/>
    <property type="match status" value="1"/>
</dbReference>
<evidence type="ECO:0000256" key="5">
    <source>
        <dbReference type="ARBA" id="ARBA00034078"/>
    </source>
</evidence>
<evidence type="ECO:0000256" key="3">
    <source>
        <dbReference type="ARBA" id="ARBA00023004"/>
    </source>
</evidence>
<keyword evidence="3" id="KW-0408">Iron</keyword>
<keyword evidence="1" id="KW-0001">2Fe-2S</keyword>
<proteinExistence type="inferred from homology"/>
<dbReference type="Gene3D" id="2.102.10.10">
    <property type="entry name" value="Rieske [2Fe-2S] iron-sulphur domain"/>
    <property type="match status" value="1"/>
</dbReference>
<gene>
    <name evidence="8" type="ORF">EDD35_0729</name>
</gene>
<protein>
    <submittedName>
        <fullName evidence="8">Nitrite reductase/ring-hydroxylating ferredoxin subunit</fullName>
    </submittedName>
</protein>
<dbReference type="GO" id="GO:0004497">
    <property type="term" value="F:monooxygenase activity"/>
    <property type="evidence" value="ECO:0007669"/>
    <property type="project" value="UniProtKB-ARBA"/>
</dbReference>
<comment type="similarity">
    <text evidence="6">Belongs to the bacterial ring-hydroxylating dioxygenase ferredoxin component family.</text>
</comment>
<evidence type="ECO:0000313" key="8">
    <source>
        <dbReference type="EMBL" id="ROS38453.1"/>
    </source>
</evidence>
<organism evidence="8 9">
    <name type="scientific">Amycolatopsis thermoflava</name>
    <dbReference type="NCBI Taxonomy" id="84480"/>
    <lineage>
        <taxon>Bacteria</taxon>
        <taxon>Bacillati</taxon>
        <taxon>Actinomycetota</taxon>
        <taxon>Actinomycetes</taxon>
        <taxon>Pseudonocardiales</taxon>
        <taxon>Pseudonocardiaceae</taxon>
        <taxon>Amycolatopsis</taxon>
        <taxon>Amycolatopsis methanolica group</taxon>
    </lineage>
</organism>
<evidence type="ECO:0000256" key="2">
    <source>
        <dbReference type="ARBA" id="ARBA00022723"/>
    </source>
</evidence>
<dbReference type="PANTHER" id="PTHR21496">
    <property type="entry name" value="FERREDOXIN-RELATED"/>
    <property type="match status" value="1"/>
</dbReference>
<feature type="domain" description="Rieske" evidence="7">
    <location>
        <begin position="5"/>
        <end position="116"/>
    </location>
</feature>
<keyword evidence="4" id="KW-0411">Iron-sulfur</keyword>
<evidence type="ECO:0000256" key="4">
    <source>
        <dbReference type="ARBA" id="ARBA00023014"/>
    </source>
</evidence>
<comment type="cofactor">
    <cofactor evidence="5">
        <name>[2Fe-2S] cluster</name>
        <dbReference type="ChEBI" id="CHEBI:190135"/>
    </cofactor>
</comment>
<accession>A0A3N2GPL5</accession>
<comment type="caution">
    <text evidence="8">The sequence shown here is derived from an EMBL/GenBank/DDBJ whole genome shotgun (WGS) entry which is preliminary data.</text>
</comment>
<evidence type="ECO:0000259" key="7">
    <source>
        <dbReference type="PROSITE" id="PS51296"/>
    </source>
</evidence>
<keyword evidence="9" id="KW-1185">Reference proteome</keyword>
<dbReference type="GO" id="GO:0046872">
    <property type="term" value="F:metal ion binding"/>
    <property type="evidence" value="ECO:0007669"/>
    <property type="project" value="UniProtKB-KW"/>
</dbReference>
<dbReference type="GeneID" id="301842202"/>
<dbReference type="GO" id="GO:0051537">
    <property type="term" value="F:2 iron, 2 sulfur cluster binding"/>
    <property type="evidence" value="ECO:0007669"/>
    <property type="project" value="UniProtKB-KW"/>
</dbReference>
<dbReference type="PANTHER" id="PTHR21496:SF0">
    <property type="entry name" value="RIESKE DOMAIN-CONTAINING PROTEIN"/>
    <property type="match status" value="1"/>
</dbReference>